<proteinExistence type="predicted"/>
<evidence type="ECO:0000259" key="1">
    <source>
        <dbReference type="Pfam" id="PF11074"/>
    </source>
</evidence>
<dbReference type="InterPro" id="IPR021301">
    <property type="entry name" value="DUF2779"/>
</dbReference>
<accession>A0A3D3R3M3</accession>
<comment type="caution">
    <text evidence="2">The sequence shown here is derived from an EMBL/GenBank/DDBJ whole genome shotgun (WGS) entry which is preliminary data.</text>
</comment>
<feature type="domain" description="DUF2779" evidence="1">
    <location>
        <begin position="374"/>
        <end position="523"/>
    </location>
</feature>
<evidence type="ECO:0000313" key="2">
    <source>
        <dbReference type="EMBL" id="HCO23464.1"/>
    </source>
</evidence>
<name>A0A3D3R3M3_9PLAN</name>
<organism evidence="2 3">
    <name type="scientific">Gimesia maris</name>
    <dbReference type="NCBI Taxonomy" id="122"/>
    <lineage>
        <taxon>Bacteria</taxon>
        <taxon>Pseudomonadati</taxon>
        <taxon>Planctomycetota</taxon>
        <taxon>Planctomycetia</taxon>
        <taxon>Planctomycetales</taxon>
        <taxon>Planctomycetaceae</taxon>
        <taxon>Gimesia</taxon>
    </lineage>
</organism>
<dbReference type="Proteomes" id="UP000263642">
    <property type="component" value="Unassembled WGS sequence"/>
</dbReference>
<gene>
    <name evidence="2" type="ORF">DIT97_10540</name>
</gene>
<reference evidence="2 3" key="1">
    <citation type="journal article" date="2018" name="Nat. Biotechnol.">
        <title>A standardized bacterial taxonomy based on genome phylogeny substantially revises the tree of life.</title>
        <authorList>
            <person name="Parks D.H."/>
            <person name="Chuvochina M."/>
            <person name="Waite D.W."/>
            <person name="Rinke C."/>
            <person name="Skarshewski A."/>
            <person name="Chaumeil P.A."/>
            <person name="Hugenholtz P."/>
        </authorList>
    </citation>
    <scope>NUCLEOTIDE SEQUENCE [LARGE SCALE GENOMIC DNA]</scope>
    <source>
        <strain evidence="2">UBA9375</strain>
    </source>
</reference>
<dbReference type="AlphaFoldDB" id="A0A3D3R3M3"/>
<sequence length="653" mass="75208">MKRYLTKSRFILGNGCPTKLFYTGKNKYANLRQTDDFLQGLAEGGMIVGELAKLYFPEGKPVSSLDDAKALEETNQLLLQDNVVIFEAAVTIANLFCRIDVLVKTGNELQLIEVKAKSIDGNDDDPFRGAQGRISSSWKDYLLDIAFQRYVLQQAFPEFTVTSWLMCVDKSQECTVDGLHRLFKIEKDGSRTSCKFVGNDAENSICREILKTRKVDEHIDELCSEDFGGRDFELYVRWLADNYEQDTKIAPEIGVHCRGCEFRCTPEQRNEGLRDGFRECWSEVLGWSDADFDRPTVFDLYNFRQAQDFINQRRIKLDNLSEDDLSLEVDSKPGLHPSEMQRIRLNYLKSGRNESFVDIDGLDEVKRNWRFPLHFIDFETAAPPVPLHQGLRPYQSLAFQFSHHTLHEDGSVSHTGEYLNAVPGAFPNFDFLRNLMSSLDGDNGTIFRYAAHENTILNHIVEQLDEFGHDESDYEQLRNFACSISNPTKSQPDRWMPGDRVMVDLRELVARHYYHRRMKGSQSIKYVLPAVLTESTFLRDKYSKPIYGYEVDPGSSRNFSKQVWIQYKDDTVIDPYELLPAVFDEVDKNTWDNLWAGDEIRGGGAAMAAYLRLQQDGLPPEYREDIENGLLRYCELDTLAMVMIVESWLNHRN</sequence>
<dbReference type="Pfam" id="PF11074">
    <property type="entry name" value="DUF2779"/>
    <property type="match status" value="1"/>
</dbReference>
<dbReference type="EMBL" id="DQAY01000059">
    <property type="protein sequence ID" value="HCO23464.1"/>
    <property type="molecule type" value="Genomic_DNA"/>
</dbReference>
<evidence type="ECO:0000313" key="3">
    <source>
        <dbReference type="Proteomes" id="UP000263642"/>
    </source>
</evidence>
<protein>
    <submittedName>
        <fullName evidence="2">DUF2779 domain-containing protein</fullName>
    </submittedName>
</protein>